<gene>
    <name evidence="1" type="ORF">PHYSODRAFT_512441</name>
</gene>
<evidence type="ECO:0000313" key="1">
    <source>
        <dbReference type="EMBL" id="EGZ12983.1"/>
    </source>
</evidence>
<feature type="non-terminal residue" evidence="1">
    <location>
        <position position="1"/>
    </location>
</feature>
<dbReference type="InterPro" id="IPR027413">
    <property type="entry name" value="GROEL-like_equatorial_sf"/>
</dbReference>
<dbReference type="AlphaFoldDB" id="G4ZS87"/>
<reference evidence="1 2" key="1">
    <citation type="journal article" date="2006" name="Science">
        <title>Phytophthora genome sequences uncover evolutionary origins and mechanisms of pathogenesis.</title>
        <authorList>
            <person name="Tyler B.M."/>
            <person name="Tripathy S."/>
            <person name="Zhang X."/>
            <person name="Dehal P."/>
            <person name="Jiang R.H."/>
            <person name="Aerts A."/>
            <person name="Arredondo F.D."/>
            <person name="Baxter L."/>
            <person name="Bensasson D."/>
            <person name="Beynon J.L."/>
            <person name="Chapman J."/>
            <person name="Damasceno C.M."/>
            <person name="Dorrance A.E."/>
            <person name="Dou D."/>
            <person name="Dickerman A.W."/>
            <person name="Dubchak I.L."/>
            <person name="Garbelotto M."/>
            <person name="Gijzen M."/>
            <person name="Gordon S.G."/>
            <person name="Govers F."/>
            <person name="Grunwald N.J."/>
            <person name="Huang W."/>
            <person name="Ivors K.L."/>
            <person name="Jones R.W."/>
            <person name="Kamoun S."/>
            <person name="Krampis K."/>
            <person name="Lamour K.H."/>
            <person name="Lee M.K."/>
            <person name="McDonald W.H."/>
            <person name="Medina M."/>
            <person name="Meijer H.J."/>
            <person name="Nordberg E.K."/>
            <person name="Maclean D.J."/>
            <person name="Ospina-Giraldo M.D."/>
            <person name="Morris P.F."/>
            <person name="Phuntumart V."/>
            <person name="Putnam N.H."/>
            <person name="Rash S."/>
            <person name="Rose J.K."/>
            <person name="Sakihama Y."/>
            <person name="Salamov A.A."/>
            <person name="Savidor A."/>
            <person name="Scheuring C.F."/>
            <person name="Smith B.M."/>
            <person name="Sobral B.W."/>
            <person name="Terry A."/>
            <person name="Torto-Alalibo T.A."/>
            <person name="Win J."/>
            <person name="Xu Z."/>
            <person name="Zhang H."/>
            <person name="Grigoriev I.V."/>
            <person name="Rokhsar D.S."/>
            <person name="Boore J.L."/>
        </authorList>
    </citation>
    <scope>NUCLEOTIDE SEQUENCE [LARGE SCALE GENOMIC DNA]</scope>
    <source>
        <strain evidence="1 2">P6497</strain>
    </source>
</reference>
<proteinExistence type="predicted"/>
<dbReference type="InterPro" id="IPR027410">
    <property type="entry name" value="TCP-1-like_intermed_sf"/>
</dbReference>
<organism evidence="1 2">
    <name type="scientific">Phytophthora sojae (strain P6497)</name>
    <name type="common">Soybean stem and root rot agent</name>
    <name type="synonym">Phytophthora megasperma f. sp. glycines</name>
    <dbReference type="NCBI Taxonomy" id="1094619"/>
    <lineage>
        <taxon>Eukaryota</taxon>
        <taxon>Sar</taxon>
        <taxon>Stramenopiles</taxon>
        <taxon>Oomycota</taxon>
        <taxon>Peronosporomycetes</taxon>
        <taxon>Peronosporales</taxon>
        <taxon>Peronosporaceae</taxon>
        <taxon>Phytophthora</taxon>
    </lineage>
</organism>
<dbReference type="OMA" id="LRIDRHH"/>
<dbReference type="STRING" id="1094619.G4ZS87"/>
<keyword evidence="2" id="KW-1185">Reference proteome</keyword>
<dbReference type="EMBL" id="JH159156">
    <property type="protein sequence ID" value="EGZ12983.1"/>
    <property type="molecule type" value="Genomic_DNA"/>
</dbReference>
<dbReference type="Gene3D" id="1.10.560.10">
    <property type="entry name" value="GroEL-like equatorial domain"/>
    <property type="match status" value="1"/>
</dbReference>
<sequence>DEVASFFLQVLLPYTRHQLHASIIVQGPTRSLATELRNDTLKVIRRLRNVLQSGYILPGNGGFWCACAAAVKEEAKALAKSNQELMSFAIARLADPLTELGVILRENSGGCDPITVESESFFSRLANVQMVQQRFARGVQDVGADKLFSRYYDFRSAEYAVLPPSTTEPESEDGRVFHVDEYKSMGSAIRGAFRVLRLLLSIDRHRIN</sequence>
<dbReference type="RefSeq" id="XP_009530412.1">
    <property type="nucleotide sequence ID" value="XM_009532117.1"/>
</dbReference>
<dbReference type="KEGG" id="psoj:PHYSODRAFT_512441"/>
<dbReference type="GeneID" id="20659358"/>
<name>G4ZS87_PHYSP</name>
<protein>
    <submittedName>
        <fullName evidence="1">Uncharacterized protein</fullName>
    </submittedName>
</protein>
<evidence type="ECO:0000313" key="2">
    <source>
        <dbReference type="Proteomes" id="UP000002640"/>
    </source>
</evidence>
<accession>G4ZS87</accession>
<dbReference type="Proteomes" id="UP000002640">
    <property type="component" value="Unassembled WGS sequence"/>
</dbReference>
<dbReference type="Gene3D" id="3.30.260.10">
    <property type="entry name" value="TCP-1-like chaperonin intermediate domain"/>
    <property type="match status" value="1"/>
</dbReference>
<dbReference type="InParanoid" id="G4ZS87"/>